<dbReference type="SMART" id="SM00530">
    <property type="entry name" value="HTH_XRE"/>
    <property type="match status" value="1"/>
</dbReference>
<gene>
    <name evidence="2" type="ORF">F4560_003372</name>
</gene>
<sequence>MSDTDSAGGAAFAEKLKLLFDSVRRPDGKAYGKAEVADAMGVSRSYVYMLLAGQCEPGYSLVVKLARFFEVDLEYFADSPRALELTRQYELLAKLGEQQVHRLATRASELSPERLRSVLEFMDFQARQGEHDT</sequence>
<dbReference type="Pfam" id="PF01381">
    <property type="entry name" value="HTH_3"/>
    <property type="match status" value="1"/>
</dbReference>
<dbReference type="EMBL" id="JACHMO010000001">
    <property type="protein sequence ID" value="MBB5803604.1"/>
    <property type="molecule type" value="Genomic_DNA"/>
</dbReference>
<keyword evidence="3" id="KW-1185">Reference proteome</keyword>
<dbReference type="InterPro" id="IPR001387">
    <property type="entry name" value="Cro/C1-type_HTH"/>
</dbReference>
<evidence type="ECO:0000259" key="1">
    <source>
        <dbReference type="PROSITE" id="PS50943"/>
    </source>
</evidence>
<dbReference type="SUPFAM" id="SSF47413">
    <property type="entry name" value="lambda repressor-like DNA-binding domains"/>
    <property type="match status" value="1"/>
</dbReference>
<name>A0A7W9HKR0_9PSEU</name>
<proteinExistence type="predicted"/>
<dbReference type="AlphaFoldDB" id="A0A7W9HKR0"/>
<reference evidence="2 3" key="1">
    <citation type="submission" date="2020-08" db="EMBL/GenBank/DDBJ databases">
        <title>Sequencing the genomes of 1000 actinobacteria strains.</title>
        <authorList>
            <person name="Klenk H.-P."/>
        </authorList>
    </citation>
    <scope>NUCLEOTIDE SEQUENCE [LARGE SCALE GENOMIC DNA]</scope>
    <source>
        <strain evidence="2 3">DSM 45486</strain>
    </source>
</reference>
<dbReference type="RefSeq" id="WP_184921017.1">
    <property type="nucleotide sequence ID" value="NZ_JACHMO010000001.1"/>
</dbReference>
<dbReference type="Proteomes" id="UP000552097">
    <property type="component" value="Unassembled WGS sequence"/>
</dbReference>
<evidence type="ECO:0000313" key="3">
    <source>
        <dbReference type="Proteomes" id="UP000552097"/>
    </source>
</evidence>
<dbReference type="PROSITE" id="PS50943">
    <property type="entry name" value="HTH_CROC1"/>
    <property type="match status" value="1"/>
</dbReference>
<dbReference type="CDD" id="cd00093">
    <property type="entry name" value="HTH_XRE"/>
    <property type="match status" value="1"/>
</dbReference>
<dbReference type="InterPro" id="IPR010982">
    <property type="entry name" value="Lambda_DNA-bd_dom_sf"/>
</dbReference>
<organism evidence="2 3">
    <name type="scientific">Saccharothrix ecbatanensis</name>
    <dbReference type="NCBI Taxonomy" id="1105145"/>
    <lineage>
        <taxon>Bacteria</taxon>
        <taxon>Bacillati</taxon>
        <taxon>Actinomycetota</taxon>
        <taxon>Actinomycetes</taxon>
        <taxon>Pseudonocardiales</taxon>
        <taxon>Pseudonocardiaceae</taxon>
        <taxon>Saccharothrix</taxon>
    </lineage>
</organism>
<comment type="caution">
    <text evidence="2">The sequence shown here is derived from an EMBL/GenBank/DDBJ whole genome shotgun (WGS) entry which is preliminary data.</text>
</comment>
<accession>A0A7W9HKR0</accession>
<protein>
    <submittedName>
        <fullName evidence="2">Transcriptional regulator with XRE-family HTH domain</fullName>
    </submittedName>
</protein>
<dbReference type="Gene3D" id="1.10.260.40">
    <property type="entry name" value="lambda repressor-like DNA-binding domains"/>
    <property type="match status" value="1"/>
</dbReference>
<feature type="domain" description="HTH cro/C1-type" evidence="1">
    <location>
        <begin position="34"/>
        <end position="76"/>
    </location>
</feature>
<dbReference type="GO" id="GO:0003677">
    <property type="term" value="F:DNA binding"/>
    <property type="evidence" value="ECO:0007669"/>
    <property type="project" value="InterPro"/>
</dbReference>
<evidence type="ECO:0000313" key="2">
    <source>
        <dbReference type="EMBL" id="MBB5803604.1"/>
    </source>
</evidence>